<reference evidence="3" key="1">
    <citation type="submission" date="2013-10" db="EMBL/GenBank/DDBJ databases">
        <authorList>
            <person name="Schartl M."/>
            <person name="Warren W."/>
        </authorList>
    </citation>
    <scope>NUCLEOTIDE SEQUENCE [LARGE SCALE GENOMIC DNA]</scope>
    <source>
        <strain evidence="3">female</strain>
    </source>
</reference>
<dbReference type="GO" id="GO:0005829">
    <property type="term" value="C:cytosol"/>
    <property type="evidence" value="ECO:0007669"/>
    <property type="project" value="TreeGrafter"/>
</dbReference>
<dbReference type="EMBL" id="AYCK01026212">
    <property type="status" value="NOT_ANNOTATED_CDS"/>
    <property type="molecule type" value="Genomic_DNA"/>
</dbReference>
<feature type="domain" description="USP" evidence="1">
    <location>
        <begin position="6"/>
        <end position="300"/>
    </location>
</feature>
<dbReference type="Proteomes" id="UP000028760">
    <property type="component" value="Unassembled WGS sequence"/>
</dbReference>
<dbReference type="PROSITE" id="PS50235">
    <property type="entry name" value="USP_3"/>
    <property type="match status" value="1"/>
</dbReference>
<dbReference type="GeneTree" id="ENSGT00940000174852"/>
<dbReference type="InterPro" id="IPR050164">
    <property type="entry name" value="Peptidase_C19"/>
</dbReference>
<reference evidence="2" key="3">
    <citation type="submission" date="2025-09" db="UniProtKB">
        <authorList>
            <consortium name="Ensembl"/>
        </authorList>
    </citation>
    <scope>IDENTIFICATION</scope>
</reference>
<organism evidence="2 3">
    <name type="scientific">Poecilia formosa</name>
    <name type="common">Amazon molly</name>
    <name type="synonym">Limia formosa</name>
    <dbReference type="NCBI Taxonomy" id="48698"/>
    <lineage>
        <taxon>Eukaryota</taxon>
        <taxon>Metazoa</taxon>
        <taxon>Chordata</taxon>
        <taxon>Craniata</taxon>
        <taxon>Vertebrata</taxon>
        <taxon>Euteleostomi</taxon>
        <taxon>Actinopterygii</taxon>
        <taxon>Neopterygii</taxon>
        <taxon>Teleostei</taxon>
        <taxon>Neoteleostei</taxon>
        <taxon>Acanthomorphata</taxon>
        <taxon>Ovalentaria</taxon>
        <taxon>Atherinomorphae</taxon>
        <taxon>Cyprinodontiformes</taxon>
        <taxon>Poeciliidae</taxon>
        <taxon>Poeciliinae</taxon>
        <taxon>Poecilia</taxon>
    </lineage>
</organism>
<dbReference type="AlphaFoldDB" id="A0A096M612"/>
<accession>A0A096M612</accession>
<dbReference type="PANTHER" id="PTHR24006">
    <property type="entry name" value="UBIQUITIN CARBOXYL-TERMINAL HYDROLASE"/>
    <property type="match status" value="1"/>
</dbReference>
<evidence type="ECO:0000259" key="1">
    <source>
        <dbReference type="PROSITE" id="PS50235"/>
    </source>
</evidence>
<dbReference type="GO" id="GO:0016579">
    <property type="term" value="P:protein deubiquitination"/>
    <property type="evidence" value="ECO:0007669"/>
    <property type="project" value="InterPro"/>
</dbReference>
<protein>
    <recommendedName>
        <fullName evidence="1">USP domain-containing protein</fullName>
    </recommendedName>
</protein>
<dbReference type="InterPro" id="IPR038765">
    <property type="entry name" value="Papain-like_cys_pep_sf"/>
</dbReference>
<proteinExistence type="predicted"/>
<dbReference type="Ensembl" id="ENSPFOT00000024999.1">
    <property type="protein sequence ID" value="ENSPFOP00000026853.1"/>
    <property type="gene ID" value="ENSPFOG00000021848.1"/>
</dbReference>
<dbReference type="EMBL" id="AYCK01026211">
    <property type="status" value="NOT_ANNOTATED_CDS"/>
    <property type="molecule type" value="Genomic_DNA"/>
</dbReference>
<dbReference type="Gene3D" id="3.90.70.10">
    <property type="entry name" value="Cysteine proteinases"/>
    <property type="match status" value="1"/>
</dbReference>
<evidence type="ECO:0000313" key="3">
    <source>
        <dbReference type="Proteomes" id="UP000028760"/>
    </source>
</evidence>
<dbReference type="InterPro" id="IPR018200">
    <property type="entry name" value="USP_CS"/>
</dbReference>
<keyword evidence="3" id="KW-1185">Reference proteome</keyword>
<dbReference type="InterPro" id="IPR028889">
    <property type="entry name" value="USP"/>
</dbReference>
<reference evidence="2" key="2">
    <citation type="submission" date="2025-08" db="UniProtKB">
        <authorList>
            <consortium name="Ensembl"/>
        </authorList>
    </citation>
    <scope>IDENTIFICATION</scope>
</reference>
<dbReference type="GO" id="GO:0004843">
    <property type="term" value="F:cysteine-type deubiquitinase activity"/>
    <property type="evidence" value="ECO:0007669"/>
    <property type="project" value="InterPro"/>
</dbReference>
<dbReference type="PROSITE" id="PS00973">
    <property type="entry name" value="USP_2"/>
    <property type="match status" value="1"/>
</dbReference>
<dbReference type="InterPro" id="IPR001394">
    <property type="entry name" value="Peptidase_C19_UCH"/>
</dbReference>
<dbReference type="Pfam" id="PF00443">
    <property type="entry name" value="UCH"/>
    <property type="match status" value="1"/>
</dbReference>
<sequence>PEANYYGLVNHGATDYLNSVLQVLFMTEEFREAVIRLTSSSEEYIDHHLKGLFEELLRRRADPYNILRALEVNNVREQQDAAEYFERILRKTSGNAAQIFHGRLSHRTECLKCQTVTDSEGPFWHLPLELEDSSGENHSVENGIKMFFTSTIFDGDNQLYCEICDDKVDATRKYVITHHPPVLLLMLKRFEFSYQFMSYIKINCNADIPHTIEIPENQTYELYAVVEHFGDLRGGHYDAVIKSKDEGDEWFIFNDSSVTQVKLIKAFYCQKIMINIQVVKKYIISSSRSIGAYLLFYRRKGEN</sequence>
<dbReference type="PANTHER" id="PTHR24006:SF899">
    <property type="entry name" value="UBIQUITIN CARBOXYL-TERMINAL HYDROLASE"/>
    <property type="match status" value="1"/>
</dbReference>
<evidence type="ECO:0000313" key="2">
    <source>
        <dbReference type="Ensembl" id="ENSPFOP00000026853.1"/>
    </source>
</evidence>
<dbReference type="GO" id="GO:0005634">
    <property type="term" value="C:nucleus"/>
    <property type="evidence" value="ECO:0007669"/>
    <property type="project" value="TreeGrafter"/>
</dbReference>
<name>A0A096M612_POEFO</name>
<dbReference type="SUPFAM" id="SSF54001">
    <property type="entry name" value="Cysteine proteinases"/>
    <property type="match status" value="1"/>
</dbReference>